<gene>
    <name evidence="1" type="ORF">PVBG_05489</name>
</gene>
<reference evidence="1 2" key="1">
    <citation type="submission" date="2011-08" db="EMBL/GenBank/DDBJ databases">
        <title>The Genome Sequence of Plasmodium vivax Brazil I.</title>
        <authorList>
            <consortium name="The Broad Institute Genome Sequencing Platform"/>
            <consortium name="The Broad Institute Genome Sequencing Center for Infectious Disease"/>
            <person name="Neafsey D."/>
            <person name="Carlton J."/>
            <person name="Barnwell J."/>
            <person name="Collins W."/>
            <person name="Escalante A."/>
            <person name="Mullikin J."/>
            <person name="Saul A."/>
            <person name="Guigo R."/>
            <person name="Camara F."/>
            <person name="Young S.K."/>
            <person name="Zeng Q."/>
            <person name="Gargeya S."/>
            <person name="Fitzgerald M."/>
            <person name="Haas B."/>
            <person name="Abouelleil A."/>
            <person name="Alvarado L."/>
            <person name="Arachchi H.M."/>
            <person name="Berlin A."/>
            <person name="Brown A."/>
            <person name="Chapman S.B."/>
            <person name="Chen Z."/>
            <person name="Dunbar C."/>
            <person name="Freedman E."/>
            <person name="Gearin G."/>
            <person name="Gellesch M."/>
            <person name="Goldberg J."/>
            <person name="Griggs A."/>
            <person name="Gujja S."/>
            <person name="Heiman D."/>
            <person name="Howarth C."/>
            <person name="Larson L."/>
            <person name="Lui A."/>
            <person name="MacDonald P.J.P."/>
            <person name="Montmayeur A."/>
            <person name="Murphy C."/>
            <person name="Neiman D."/>
            <person name="Pearson M."/>
            <person name="Priest M."/>
            <person name="Roberts A."/>
            <person name="Saif S."/>
            <person name="Shea T."/>
            <person name="Shenoy N."/>
            <person name="Sisk P."/>
            <person name="Stolte C."/>
            <person name="Sykes S."/>
            <person name="Wortman J."/>
            <person name="Nusbaum C."/>
            <person name="Birren B."/>
        </authorList>
    </citation>
    <scope>NUCLEOTIDE SEQUENCE [LARGE SCALE GENOMIC DNA]</scope>
    <source>
        <strain evidence="1 2">Brazil I</strain>
    </source>
</reference>
<organism evidence="1 2">
    <name type="scientific">Plasmodium vivax (strain Brazil I)</name>
    <dbReference type="NCBI Taxonomy" id="1033975"/>
    <lineage>
        <taxon>Eukaryota</taxon>
        <taxon>Sar</taxon>
        <taxon>Alveolata</taxon>
        <taxon>Apicomplexa</taxon>
        <taxon>Aconoidasida</taxon>
        <taxon>Haemosporida</taxon>
        <taxon>Plasmodiidae</taxon>
        <taxon>Plasmodium</taxon>
        <taxon>Plasmodium (Plasmodium)</taxon>
    </lineage>
</organism>
<name>A0A0J9SSP4_PLAV1</name>
<feature type="non-terminal residue" evidence="1">
    <location>
        <position position="65"/>
    </location>
</feature>
<dbReference type="AlphaFoldDB" id="A0A0J9SSP4"/>
<accession>A0A0J9SSP4</accession>
<protein>
    <submittedName>
        <fullName evidence="1">Uncharacterized protein</fullName>
    </submittedName>
</protein>
<proteinExistence type="predicted"/>
<evidence type="ECO:0000313" key="1">
    <source>
        <dbReference type="EMBL" id="KMZ86090.1"/>
    </source>
</evidence>
<evidence type="ECO:0000313" key="2">
    <source>
        <dbReference type="Proteomes" id="UP000053327"/>
    </source>
</evidence>
<dbReference type="EMBL" id="KQ234827">
    <property type="protein sequence ID" value="KMZ86090.1"/>
    <property type="molecule type" value="Genomic_DNA"/>
</dbReference>
<dbReference type="Proteomes" id="UP000053327">
    <property type="component" value="Unassembled WGS sequence"/>
</dbReference>
<feature type="non-terminal residue" evidence="1">
    <location>
        <position position="1"/>
    </location>
</feature>
<sequence>IYNEHITDHKSTSKYLNDTLEHIEKRLSCTLVKHKYGCIYDYALTSIIKLFKENAQKHIKDYQAT</sequence>